<protein>
    <submittedName>
        <fullName evidence="2">Unannotated protein</fullName>
    </submittedName>
</protein>
<feature type="transmembrane region" description="Helical" evidence="1">
    <location>
        <begin position="38"/>
        <end position="55"/>
    </location>
</feature>
<name>A0A6J6HAX2_9ZZZZ</name>
<keyword evidence="1" id="KW-1133">Transmembrane helix</keyword>
<evidence type="ECO:0000256" key="1">
    <source>
        <dbReference type="SAM" id="Phobius"/>
    </source>
</evidence>
<dbReference type="EMBL" id="CAEZXH010000063">
    <property type="protein sequence ID" value="CAB4688424.1"/>
    <property type="molecule type" value="Genomic_DNA"/>
</dbReference>
<feature type="transmembrane region" description="Helical" evidence="1">
    <location>
        <begin position="67"/>
        <end position="91"/>
    </location>
</feature>
<evidence type="ECO:0000313" key="5">
    <source>
        <dbReference type="EMBL" id="CAB4784393.1"/>
    </source>
</evidence>
<keyword evidence="1" id="KW-0472">Membrane</keyword>
<evidence type="ECO:0000313" key="4">
    <source>
        <dbReference type="EMBL" id="CAB4720909.1"/>
    </source>
</evidence>
<dbReference type="EMBL" id="CAEZUJ010000088">
    <property type="protein sequence ID" value="CAB4609019.1"/>
    <property type="molecule type" value="Genomic_DNA"/>
</dbReference>
<dbReference type="EMBL" id="CAEZZS010000075">
    <property type="protein sequence ID" value="CAB4784393.1"/>
    <property type="molecule type" value="Genomic_DNA"/>
</dbReference>
<dbReference type="InterPro" id="IPR008407">
    <property type="entry name" value="Brnchd-chn_aa_trnsp_AzlD"/>
</dbReference>
<gene>
    <name evidence="2" type="ORF">UFOPK1811_01299</name>
    <name evidence="3" type="ORF">UFOPK2360_00990</name>
    <name evidence="4" type="ORF">UFOPK2659_00637</name>
    <name evidence="5" type="ORF">UFOPK2922_01251</name>
</gene>
<reference evidence="2" key="1">
    <citation type="submission" date="2020-05" db="EMBL/GenBank/DDBJ databases">
        <authorList>
            <person name="Chiriac C."/>
            <person name="Salcher M."/>
            <person name="Ghai R."/>
            <person name="Kavagutti S V."/>
        </authorList>
    </citation>
    <scope>NUCLEOTIDE SEQUENCE</scope>
</reference>
<sequence>MIWTAIIATSFIAFMLKYLGQAVPAAWLENARIQKFALYLPTALLAALVAVQTLGSEKNIVFDARSIGVLVAGVALFFKAPFPVVVILAALTSAGIHQL</sequence>
<dbReference type="EMBL" id="CAEZYJ010000076">
    <property type="protein sequence ID" value="CAB4720909.1"/>
    <property type="molecule type" value="Genomic_DNA"/>
</dbReference>
<evidence type="ECO:0000313" key="3">
    <source>
        <dbReference type="EMBL" id="CAB4688424.1"/>
    </source>
</evidence>
<proteinExistence type="predicted"/>
<keyword evidence="1" id="KW-0812">Transmembrane</keyword>
<organism evidence="2">
    <name type="scientific">freshwater metagenome</name>
    <dbReference type="NCBI Taxonomy" id="449393"/>
    <lineage>
        <taxon>unclassified sequences</taxon>
        <taxon>metagenomes</taxon>
        <taxon>ecological metagenomes</taxon>
    </lineage>
</organism>
<dbReference type="AlphaFoldDB" id="A0A6J6HAX2"/>
<accession>A0A6J6HAX2</accession>
<dbReference type="Pfam" id="PF05437">
    <property type="entry name" value="AzlD"/>
    <property type="match status" value="1"/>
</dbReference>
<evidence type="ECO:0000313" key="2">
    <source>
        <dbReference type="EMBL" id="CAB4609019.1"/>
    </source>
</evidence>